<keyword evidence="3" id="KW-0677">Repeat</keyword>
<feature type="compositionally biased region" description="Basic and acidic residues" evidence="7">
    <location>
        <begin position="304"/>
        <end position="315"/>
    </location>
</feature>
<keyword evidence="4" id="KW-0863">Zinc-finger</keyword>
<dbReference type="GO" id="GO:0008270">
    <property type="term" value="F:zinc ion binding"/>
    <property type="evidence" value="ECO:0007669"/>
    <property type="project" value="UniProtKB-KW"/>
</dbReference>
<keyword evidence="10" id="KW-1185">Reference proteome</keyword>
<evidence type="ECO:0000256" key="4">
    <source>
        <dbReference type="ARBA" id="ARBA00022771"/>
    </source>
</evidence>
<dbReference type="PROSITE" id="PS51873">
    <property type="entry name" value="TRIAD"/>
    <property type="match status" value="1"/>
</dbReference>
<accession>A0A6A6SAY7</accession>
<dbReference type="InterPro" id="IPR031127">
    <property type="entry name" value="E3_UB_ligase_RBR"/>
</dbReference>
<dbReference type="GO" id="GO:0016567">
    <property type="term" value="P:protein ubiquitination"/>
    <property type="evidence" value="ECO:0007669"/>
    <property type="project" value="InterPro"/>
</dbReference>
<organism evidence="9 10">
    <name type="scientific">Massarina eburnea CBS 473.64</name>
    <dbReference type="NCBI Taxonomy" id="1395130"/>
    <lineage>
        <taxon>Eukaryota</taxon>
        <taxon>Fungi</taxon>
        <taxon>Dikarya</taxon>
        <taxon>Ascomycota</taxon>
        <taxon>Pezizomycotina</taxon>
        <taxon>Dothideomycetes</taxon>
        <taxon>Pleosporomycetidae</taxon>
        <taxon>Pleosporales</taxon>
        <taxon>Massarineae</taxon>
        <taxon>Massarinaceae</taxon>
        <taxon>Massarina</taxon>
    </lineage>
</organism>
<keyword evidence="2" id="KW-0479">Metal-binding</keyword>
<sequence length="344" mass="39630">MSLVKLEQEHVPPGESLTDLEEPYRTHYDCTVCAQALPPAAFPMMQSFSASDTEEPNFPGLCYEHFDLINSPDTAVCTECLGQHFSAQFHALGAANLSCVQPDCKPELWGDDFRWIHFAHNYLPESDKQAFNEELFENVFEKQVWVCPDGCSLDSCWTLPPRDTYGYPYVECPGCKGHFCAVCRVHWHKNLTCQEWQKHHPVPQTLQQQQAALNEGELLSIEDLVLNDARLCPRCQIVIEKVDGCDLVECVVCGLYFHWHMAEKVKLPTDISDSGESHRPKEEAYQRWTEEGWTGEEMCELDRLEEEKEEKERHQPVMSHQEAMNYHQGMTPEEIEQLHDAIDR</sequence>
<name>A0A6A6SAY7_9PLEO</name>
<dbReference type="GO" id="GO:0004842">
    <property type="term" value="F:ubiquitin-protein transferase activity"/>
    <property type="evidence" value="ECO:0007669"/>
    <property type="project" value="InterPro"/>
</dbReference>
<dbReference type="SUPFAM" id="SSF57850">
    <property type="entry name" value="RING/U-box"/>
    <property type="match status" value="2"/>
</dbReference>
<keyword evidence="5" id="KW-0833">Ubl conjugation pathway</keyword>
<feature type="domain" description="RING-type" evidence="8">
    <location>
        <begin position="26"/>
        <end position="281"/>
    </location>
</feature>
<evidence type="ECO:0000256" key="3">
    <source>
        <dbReference type="ARBA" id="ARBA00022737"/>
    </source>
</evidence>
<reference evidence="9" key="1">
    <citation type="journal article" date="2020" name="Stud. Mycol.">
        <title>101 Dothideomycetes genomes: a test case for predicting lifestyles and emergence of pathogens.</title>
        <authorList>
            <person name="Haridas S."/>
            <person name="Albert R."/>
            <person name="Binder M."/>
            <person name="Bloem J."/>
            <person name="Labutti K."/>
            <person name="Salamov A."/>
            <person name="Andreopoulos B."/>
            <person name="Baker S."/>
            <person name="Barry K."/>
            <person name="Bills G."/>
            <person name="Bluhm B."/>
            <person name="Cannon C."/>
            <person name="Castanera R."/>
            <person name="Culley D."/>
            <person name="Daum C."/>
            <person name="Ezra D."/>
            <person name="Gonzalez J."/>
            <person name="Henrissat B."/>
            <person name="Kuo A."/>
            <person name="Liang C."/>
            <person name="Lipzen A."/>
            <person name="Lutzoni F."/>
            <person name="Magnuson J."/>
            <person name="Mondo S."/>
            <person name="Nolan M."/>
            <person name="Ohm R."/>
            <person name="Pangilinan J."/>
            <person name="Park H.-J."/>
            <person name="Ramirez L."/>
            <person name="Alfaro M."/>
            <person name="Sun H."/>
            <person name="Tritt A."/>
            <person name="Yoshinaga Y."/>
            <person name="Zwiers L.-H."/>
            <person name="Turgeon B."/>
            <person name="Goodwin S."/>
            <person name="Spatafora J."/>
            <person name="Crous P."/>
            <person name="Grigoriev I."/>
        </authorList>
    </citation>
    <scope>NUCLEOTIDE SEQUENCE</scope>
    <source>
        <strain evidence="9">CBS 473.64</strain>
    </source>
</reference>
<evidence type="ECO:0000256" key="5">
    <source>
        <dbReference type="ARBA" id="ARBA00022786"/>
    </source>
</evidence>
<proteinExistence type="predicted"/>
<dbReference type="EMBL" id="MU006779">
    <property type="protein sequence ID" value="KAF2644377.1"/>
    <property type="molecule type" value="Genomic_DNA"/>
</dbReference>
<dbReference type="AlphaFoldDB" id="A0A6A6SAY7"/>
<keyword evidence="1" id="KW-0808">Transferase</keyword>
<evidence type="ECO:0000313" key="9">
    <source>
        <dbReference type="EMBL" id="KAF2644377.1"/>
    </source>
</evidence>
<dbReference type="PANTHER" id="PTHR11685">
    <property type="entry name" value="RBR FAMILY RING FINGER AND IBR DOMAIN-CONTAINING"/>
    <property type="match status" value="1"/>
</dbReference>
<evidence type="ECO:0000313" key="10">
    <source>
        <dbReference type="Proteomes" id="UP000799753"/>
    </source>
</evidence>
<evidence type="ECO:0000256" key="1">
    <source>
        <dbReference type="ARBA" id="ARBA00022679"/>
    </source>
</evidence>
<evidence type="ECO:0000259" key="8">
    <source>
        <dbReference type="PROSITE" id="PS51873"/>
    </source>
</evidence>
<evidence type="ECO:0000256" key="7">
    <source>
        <dbReference type="SAM" id="MobiDB-lite"/>
    </source>
</evidence>
<evidence type="ECO:0000256" key="2">
    <source>
        <dbReference type="ARBA" id="ARBA00022723"/>
    </source>
</evidence>
<keyword evidence="6" id="KW-0862">Zinc</keyword>
<protein>
    <recommendedName>
        <fullName evidence="8">RING-type domain-containing protein</fullName>
    </recommendedName>
</protein>
<dbReference type="OrthoDB" id="10009520at2759"/>
<dbReference type="Proteomes" id="UP000799753">
    <property type="component" value="Unassembled WGS sequence"/>
</dbReference>
<dbReference type="InterPro" id="IPR044066">
    <property type="entry name" value="TRIAD_supradom"/>
</dbReference>
<gene>
    <name evidence="9" type="ORF">P280DRAFT_231247</name>
</gene>
<feature type="region of interest" description="Disordered" evidence="7">
    <location>
        <begin position="304"/>
        <end position="344"/>
    </location>
</feature>
<evidence type="ECO:0000256" key="6">
    <source>
        <dbReference type="ARBA" id="ARBA00022833"/>
    </source>
</evidence>
<dbReference type="Gene3D" id="1.20.120.1750">
    <property type="match status" value="1"/>
</dbReference>